<dbReference type="EMBL" id="JASZZN010000010">
    <property type="protein sequence ID" value="MDM4016814.1"/>
    <property type="molecule type" value="Genomic_DNA"/>
</dbReference>
<evidence type="ECO:0000256" key="2">
    <source>
        <dbReference type="ARBA" id="ARBA00022803"/>
    </source>
</evidence>
<feature type="repeat" description="TPR" evidence="3">
    <location>
        <begin position="339"/>
        <end position="372"/>
    </location>
</feature>
<dbReference type="Gene3D" id="1.25.40.10">
    <property type="entry name" value="Tetratricopeptide repeat domain"/>
    <property type="match status" value="7"/>
</dbReference>
<dbReference type="SUPFAM" id="SSF48452">
    <property type="entry name" value="TPR-like"/>
    <property type="match status" value="5"/>
</dbReference>
<feature type="compositionally biased region" description="Basic and acidic residues" evidence="4">
    <location>
        <begin position="2955"/>
        <end position="2966"/>
    </location>
</feature>
<dbReference type="PANTHER" id="PTHR45586">
    <property type="entry name" value="TPR REPEAT-CONTAINING PROTEIN PA4667"/>
    <property type="match status" value="1"/>
</dbReference>
<feature type="domain" description="DUF1583" evidence="6">
    <location>
        <begin position="2999"/>
        <end position="3141"/>
    </location>
</feature>
<dbReference type="Pfam" id="PF20407">
    <property type="entry name" value="DUF1583_N"/>
    <property type="match status" value="1"/>
</dbReference>
<dbReference type="InterPro" id="IPR051012">
    <property type="entry name" value="CellSynth/LPSAsmb/PSIAsmb"/>
</dbReference>
<dbReference type="Pfam" id="PF13432">
    <property type="entry name" value="TPR_16"/>
    <property type="match status" value="1"/>
</dbReference>
<feature type="region of interest" description="Disordered" evidence="4">
    <location>
        <begin position="2949"/>
        <end position="2978"/>
    </location>
</feature>
<accession>A0ABT7PJZ9</accession>
<dbReference type="SMART" id="SM00028">
    <property type="entry name" value="TPR"/>
    <property type="match status" value="8"/>
</dbReference>
<keyword evidence="8" id="KW-1185">Reference proteome</keyword>
<dbReference type="PANTHER" id="PTHR45586:SF1">
    <property type="entry name" value="LIPOPOLYSACCHARIDE ASSEMBLY PROTEIN B"/>
    <property type="match status" value="1"/>
</dbReference>
<dbReference type="InterPro" id="IPR011990">
    <property type="entry name" value="TPR-like_helical_dom_sf"/>
</dbReference>
<evidence type="ECO:0000259" key="6">
    <source>
        <dbReference type="Pfam" id="PF20407"/>
    </source>
</evidence>
<evidence type="ECO:0000259" key="5">
    <source>
        <dbReference type="Pfam" id="PF07619"/>
    </source>
</evidence>
<sequence>MSLEGLECRLVRSFSIRRSDRRTGALLITTMLGVSMLFPTAAFAQQTDAGAMAIGQGDETDAESDEQRRERITAERFLTVLLRRPTRGTALDRIFSYHIGRGDIGEVIERLESEASEQSDGDAAGRYHMVIGLLQLQRSEDAAAVAALRKASALLPDNAFAANYLGEAYLLVGQEEKAAEAFVSALAKNPPKQEYLKIAGTLGRLHQRAGRETEALQVWKDLEQAFPGDQRVRERIARILVEEGDFAGALERYDNLAEQARSDNDKIVFAMRSAELRIRAGQKEQAIKQIESLISKLRPGSYLHGEARRQIESAFLANGDYAGLAEYYDQWISDHPDDIDAIVRLARTLSVQGRIPEAIEWFEKAIQRAPSEAEPRLALIDAYVAAERYSDAAKQFESLSELDPDNPDHLVRWGQIILEDKDTDKKDRAQSAAKVWMRLAESRSDDAVVQSQVADLLRGAELTELALERYQAAIDLAPQDPQYKEYLGEYLHKLDRKDEAVEVWNSLAAGDLRTRENLVRLAEIFNQFDREVDALKIMAEACQMDPTIDQRLRYAQWLRTGEQYDDAIKQVELAAKLSETLEDAERVFAEEVKTYQAAGKLEERIAELRKVVEADPKDSTTWRRLAVLHNAAQQPFEATDAIETSISLTPDSVESLVIAAQMYEDSGRLKDAIEKRRQLADSDSRFRSGHLQKLATLFMQIGERDRSMEVGDELLASSGGSVDSFRFYADLCGRLGKIDTRLDSLRRCVRMNPRSIEAQRMLADQLAEDFKTDQAIELYWQMLDGSDEVEDRRQVVEKLADLYLRSNRLDQLISRLEIRGRESGDRRTMNDLVATAYTQVGDIGLARQILESMLQENGSDTMLLERLVDLAQQAGEFEEALRLQRHLTRLSPDRKNEAMLATLLLDTGALTEAEAIWMKMSESSSDPKQLSRNLNRLLRTGEIDLAIKLAKKTLENDSENWEVLLQLMVLQATEADWEAAAETADRLVGLDLPDDTLPEGGKPYQKMQTYQGQTYPNPPIQYARISSMYSFYRLVDERYGSSSQMQLPTPMDLGNAKMMGRYCQIKHASVEGDLDAIVKPIKEKALADDATEQDVWDAYVTESLVSSVKQETGVSYQDPATWDLIWRLSKLDPETGNYLLGSFLSTRSRNYKRDNFNVEPMPEERLQWLKEKAESDSTSEQDFVLMPNMNWLEFYVAELNISGRNEESKRYAEQFVSEVAESVDSKNINIVLQQMGMYGTDDQLWNVISKALEERDRSNPAVSIQRAVALIGLFTNPTRVTDGLSEGMKDESYRTRLFELVNQVIEETADEPLRQRTITLTQVGGPRSSYRMVGSSYRRITIEFPPQGLGPSDALAQQLYQIWEQLSEQKSVPAWIEFLEQQVEQAEDPSDEIWKRIALASVWQWQEKSAAAAEVLDKAVERATEHVPMLEPELRLMTADLLLRDGNKRGALKAIDSISVYDRQTMAVREFAAARLGAAIGDADRAKVAARRLFGVRLNASAQIELAKLMGGLGMKDLAADLVRRMRNRGGSNTEQLQSIMTFFFSQKQNDQAAEVAMELLRRSTPTRQRSNFRTVEQSRRTSALQMLANTGRLMDLIERTEQRFKNSPNSSRIRMELSEMYDAAGQKAKAINLLADTDVDKVNNVQALAATAKQLVQAGKMSEACDAYLKLLRRDQSSFNNDFYDIKRPFENKHRMGELADLMMEVGIGKFTSYRAAEICRDLAQDEATLPKAKQLFEAILDESASGSNWNNALSRVSGYSSRLLESEKLVQKMANAMVNNAKDDAGYGTLFDGYSTGSDGRHNNATTYLVRHIADKPEMLKIVEQSIRDQLQENDDWAGGKIWLGLTCVASKQYDEAIELLAPAVEENASPAPTYDMIWLVGSYIDTFDEMSDVADSYYQKALTLPSNRRGSEFRYTLEARYCNFLSDHGRKEEARKMAMVGIKRFEKNESGGYSDTEYEAYRSIRNAMSMMEFFGKLGYPADGLRYARNFDRTLFVKAGRYANGRREQFETAEKKLLDNVMEQGGLQAARSLINPSDEDDFAVDFIVSTGSRPFTEMGLSSVWLDIVRQAIDDEGNTDDLQAFEDELSELANERPTDDSVAAAKAMFDGLRGNPETLRTLLKRWTATPNSGQSETEGEESTKIDRDDRRELVVIIASLLLESAEETDQALLMSAFDSVLSGDANRDCIVLAELGKAFLRRDDKKAAEASWTRVVGPELSQFMMLDLSLAAVNNDMLDLSEAAFDAAIDAPEKSVAIDAVKNGVKSLGDLFGVARQSTSSPSSNVNQRLDAEEVRLAKRIMELELAWRKHKLWTTRVYDPWVRLVLPAGKPPRPLCIDAEVKDQNRVVVDSAFDRLAMRVHWSNKTDDLLGELTADDAITHLLATLVLLRGERGPEANARLEKIAASDISTVSKEVALQTLTHALNNDHTRKTAVQLSLALLNANRPTQRYQDIEPFDHFALQVAKVCLDKNLEQQSVSQAINDYLELTSHDNDRYSGGTYQLTRRKDQLEEVAKLLLPPGRTDQALLYLGMRAEAFNQGLDTSLDWVGCWALESLQGMQDHAVAYRMLADWTFSGDGALQNIQTLARRQPLPDWIPPDVGGHYPPFPPVVDQALPIATNYHFLTRLAQETGMRQDLLDRLAEAQSKERVGADVALAIALVAFEMEIDNALIAKIETRLKQRQPGNNRPKSRIPLAEMQLASMIAHHPTHTPAAKRVTEMLLDHTHSAGRGFLKPWISRYQWKQGWAESSSWKTADEMEHWAPATIANAHARHDGKPTSIWVTDGRGQISHVAGYGHDYLWFKYPLEGNYEIQMTSQDGGYRESSLVCDGLELMSNGSSSAVYANSDGSNDWVRHYTKALNKNGLNVNRMVRDDDHTSHYANDQLTYQEARRNSMPFVGFSTSGDKKLTISGIKITGEAKIPRQVSLISDEDMRGWTATYFNMPLPTSGINMKQRDKEAAEPRSVRKRPRPDDLSSLSWTVNDGEIISGELTRHGHQEQDCLQYQRPLCDGETLRYEFFYEKDKIEVHPTIGRVAYMLREDGCKLHLMNSGNTSWHIPQGYEVPVPGVPAKPIKLNDGDWNEVTMKRDGNRLTLSVNGEVVFAGVPETRDGSQIFGFFRDSKDKQVRIRNVVLSGDWPETIPENLFSTSRG</sequence>
<dbReference type="Proteomes" id="UP001239462">
    <property type="component" value="Unassembled WGS sequence"/>
</dbReference>
<dbReference type="RefSeq" id="WP_289164433.1">
    <property type="nucleotide sequence ID" value="NZ_JASZZN010000010.1"/>
</dbReference>
<dbReference type="PROSITE" id="PS50005">
    <property type="entry name" value="TPR"/>
    <property type="match status" value="3"/>
</dbReference>
<evidence type="ECO:0000256" key="1">
    <source>
        <dbReference type="ARBA" id="ARBA00022737"/>
    </source>
</evidence>
<keyword evidence="2 3" id="KW-0802">TPR repeat</keyword>
<evidence type="ECO:0000313" key="8">
    <source>
        <dbReference type="Proteomes" id="UP001239462"/>
    </source>
</evidence>
<dbReference type="InterPro" id="IPR022660">
    <property type="entry name" value="DUF1581"/>
</dbReference>
<evidence type="ECO:0000256" key="4">
    <source>
        <dbReference type="SAM" id="MobiDB-lite"/>
    </source>
</evidence>
<feature type="repeat" description="TPR" evidence="3">
    <location>
        <begin position="159"/>
        <end position="192"/>
    </location>
</feature>
<dbReference type="InterPro" id="IPR019734">
    <property type="entry name" value="TPR_rpt"/>
</dbReference>
<dbReference type="Pfam" id="PF07619">
    <property type="entry name" value="DUF1581"/>
    <property type="match status" value="1"/>
</dbReference>
<reference evidence="7 8" key="1">
    <citation type="submission" date="2023-06" db="EMBL/GenBank/DDBJ databases">
        <title>Roseiconus lacunae JC819 isolated from Gulf of Mannar region, Tamil Nadu.</title>
        <authorList>
            <person name="Pk S."/>
            <person name="Ch S."/>
            <person name="Ch V.R."/>
        </authorList>
    </citation>
    <scope>NUCLEOTIDE SEQUENCE [LARGE SCALE GENOMIC DNA]</scope>
    <source>
        <strain evidence="7 8">JC819</strain>
    </source>
</reference>
<feature type="region of interest" description="Disordered" evidence="4">
    <location>
        <begin position="2127"/>
        <end position="2147"/>
    </location>
</feature>
<evidence type="ECO:0000256" key="3">
    <source>
        <dbReference type="PROSITE-ProRule" id="PRU00339"/>
    </source>
</evidence>
<dbReference type="InterPro" id="IPR046518">
    <property type="entry name" value="DUF1583_N"/>
</dbReference>
<evidence type="ECO:0000313" key="7">
    <source>
        <dbReference type="EMBL" id="MDM4016814.1"/>
    </source>
</evidence>
<organism evidence="7 8">
    <name type="scientific">Roseiconus lacunae</name>
    <dbReference type="NCBI Taxonomy" id="2605694"/>
    <lineage>
        <taxon>Bacteria</taxon>
        <taxon>Pseudomonadati</taxon>
        <taxon>Planctomycetota</taxon>
        <taxon>Planctomycetia</taxon>
        <taxon>Pirellulales</taxon>
        <taxon>Pirellulaceae</taxon>
        <taxon>Roseiconus</taxon>
    </lineage>
</organism>
<dbReference type="Pfam" id="PF14559">
    <property type="entry name" value="TPR_19"/>
    <property type="match status" value="1"/>
</dbReference>
<gene>
    <name evidence="7" type="ORF">QTN89_15315</name>
</gene>
<name>A0ABT7PJZ9_9BACT</name>
<proteinExistence type="predicted"/>
<feature type="repeat" description="TPR" evidence="3">
    <location>
        <begin position="373"/>
        <end position="406"/>
    </location>
</feature>
<keyword evidence="1" id="KW-0677">Repeat</keyword>
<feature type="domain" description="DUF1581" evidence="5">
    <location>
        <begin position="2873"/>
        <end position="2945"/>
    </location>
</feature>
<comment type="caution">
    <text evidence="7">The sequence shown here is derived from an EMBL/GenBank/DDBJ whole genome shotgun (WGS) entry which is preliminary data.</text>
</comment>
<protein>
    <submittedName>
        <fullName evidence="7">Tetratricopeptide repeat protein</fullName>
    </submittedName>
</protein>